<proteinExistence type="inferred from homology"/>
<dbReference type="AlphaFoldDB" id="A0A370CHZ7"/>
<dbReference type="GO" id="GO:0046872">
    <property type="term" value="F:metal ion binding"/>
    <property type="evidence" value="ECO:0007669"/>
    <property type="project" value="UniProtKB-KW"/>
</dbReference>
<comment type="function">
    <text evidence="7">Possible subunit of a heme lyase.</text>
</comment>
<dbReference type="InterPro" id="IPR005616">
    <property type="entry name" value="CcmH/CycL/Ccl2/NrfF_N"/>
</dbReference>
<dbReference type="Proteomes" id="UP000226429">
    <property type="component" value="Unassembled WGS sequence"/>
</dbReference>
<evidence type="ECO:0000259" key="8">
    <source>
        <dbReference type="Pfam" id="PF03918"/>
    </source>
</evidence>
<dbReference type="InterPro" id="IPR051263">
    <property type="entry name" value="C-type_cytochrome_biogenesis"/>
</dbReference>
<keyword evidence="4 7" id="KW-0732">Signal</keyword>
<dbReference type="PANTHER" id="PTHR47870">
    <property type="entry name" value="CYTOCHROME C-TYPE BIOGENESIS PROTEIN CCMH"/>
    <property type="match status" value="1"/>
</dbReference>
<dbReference type="EMBL" id="NMOS02000008">
    <property type="protein sequence ID" value="RDH40488.1"/>
    <property type="molecule type" value="Genomic_DNA"/>
</dbReference>
<evidence type="ECO:0000256" key="5">
    <source>
        <dbReference type="ARBA" id="ARBA00022748"/>
    </source>
</evidence>
<protein>
    <recommendedName>
        <fullName evidence="7">Cytochrome c-type biogenesis protein</fullName>
    </recommendedName>
</protein>
<evidence type="ECO:0000256" key="1">
    <source>
        <dbReference type="ARBA" id="ARBA00010342"/>
    </source>
</evidence>
<dbReference type="GO" id="GO:0017004">
    <property type="term" value="P:cytochrome complex assembly"/>
    <property type="evidence" value="ECO:0007669"/>
    <property type="project" value="UniProtKB-KW"/>
</dbReference>
<evidence type="ECO:0000313" key="10">
    <source>
        <dbReference type="Proteomes" id="UP000226429"/>
    </source>
</evidence>
<feature type="domain" description="CcmH/CycL/Ccl2/NrfF N-terminal" evidence="8">
    <location>
        <begin position="26"/>
        <end position="140"/>
    </location>
</feature>
<evidence type="ECO:0000256" key="3">
    <source>
        <dbReference type="ARBA" id="ARBA00022723"/>
    </source>
</evidence>
<organism evidence="9 10">
    <name type="scientific">Candidatus Aquirickettsiella gammari</name>
    <dbReference type="NCBI Taxonomy" id="2016198"/>
    <lineage>
        <taxon>Bacteria</taxon>
        <taxon>Pseudomonadati</taxon>
        <taxon>Pseudomonadota</taxon>
        <taxon>Gammaproteobacteria</taxon>
        <taxon>Legionellales</taxon>
        <taxon>Coxiellaceae</taxon>
        <taxon>Candidatus Aquirickettsiella</taxon>
    </lineage>
</organism>
<dbReference type="CDD" id="cd16378">
    <property type="entry name" value="CcmH_N"/>
    <property type="match status" value="1"/>
</dbReference>
<sequence length="155" mass="17983">MIVTFSAYLIKRLLRLGWFLIFSSCFFSALAFSATHEIYSFASRQEKIQFQQIIQELRCLVCQNQNLADSNAPLAQDLRRIIYQRIKKGESSSNIKNYLVSRYGEFILFKPAFSRLTYGLWLSPFILLLAIVIKLLVGMRGFEPPAPNSRRKYLS</sequence>
<dbReference type="Gene3D" id="1.10.8.640">
    <property type="entry name" value="Cytochrome C biogenesis protein"/>
    <property type="match status" value="1"/>
</dbReference>
<name>A0A370CHZ7_9COXI</name>
<dbReference type="Pfam" id="PF03918">
    <property type="entry name" value="CcmH"/>
    <property type="match status" value="1"/>
</dbReference>
<keyword evidence="2 7" id="KW-0349">Heme</keyword>
<evidence type="ECO:0000256" key="4">
    <source>
        <dbReference type="ARBA" id="ARBA00022729"/>
    </source>
</evidence>
<dbReference type="GO" id="GO:0005886">
    <property type="term" value="C:plasma membrane"/>
    <property type="evidence" value="ECO:0007669"/>
    <property type="project" value="TreeGrafter"/>
</dbReference>
<keyword evidence="10" id="KW-1185">Reference proteome</keyword>
<evidence type="ECO:0000256" key="7">
    <source>
        <dbReference type="RuleBase" id="RU364112"/>
    </source>
</evidence>
<dbReference type="FunFam" id="1.10.8.640:FF:000001">
    <property type="entry name" value="Cytochrome c-type biogenesis protein"/>
    <property type="match status" value="1"/>
</dbReference>
<evidence type="ECO:0000313" key="9">
    <source>
        <dbReference type="EMBL" id="RDH40488.1"/>
    </source>
</evidence>
<comment type="similarity">
    <text evidence="1 7">Belongs to the CcmH/CycL/Ccl2/NrfF family.</text>
</comment>
<accession>A0A370CHZ7</accession>
<keyword evidence="5" id="KW-0201">Cytochrome c-type biogenesis</keyword>
<dbReference type="PANTHER" id="PTHR47870:SF1">
    <property type="entry name" value="CYTOCHROME C-TYPE BIOGENESIS PROTEIN CCMH"/>
    <property type="match status" value="1"/>
</dbReference>
<keyword evidence="7" id="KW-0472">Membrane</keyword>
<reference evidence="9 10" key="1">
    <citation type="journal article" date="2017" name="Int. J. Syst. Evol. Microbiol.">
        <title>Aquarickettsiella crustaci n. gen. n. sp. (Gammaproteobacteria: Legionellales: Coxiellaceae); a bacterial pathogen of the freshwater crustacean: Gammarus fossarum (Malacostraca: Amphipoda).</title>
        <authorList>
            <person name="Bojko J."/>
            <person name="Dunn A.M."/>
            <person name="Stebbing P.D."/>
            <person name="Van Aerle R."/>
            <person name="Bacela-Spychalska K."/>
            <person name="Bean T.P."/>
            <person name="Stentiford G.D."/>
        </authorList>
    </citation>
    <scope>NUCLEOTIDE SEQUENCE [LARGE SCALE GENOMIC DNA]</scope>
    <source>
        <strain evidence="9">RA15029</strain>
    </source>
</reference>
<gene>
    <name evidence="9" type="ORF">CFE62_003775</name>
</gene>
<keyword evidence="7" id="KW-1133">Transmembrane helix</keyword>
<feature type="transmembrane region" description="Helical" evidence="7">
    <location>
        <begin position="118"/>
        <end position="137"/>
    </location>
</feature>
<keyword evidence="6 7" id="KW-0408">Iron</keyword>
<keyword evidence="7" id="KW-0812">Transmembrane</keyword>
<evidence type="ECO:0000256" key="2">
    <source>
        <dbReference type="ARBA" id="ARBA00022617"/>
    </source>
</evidence>
<dbReference type="InterPro" id="IPR038297">
    <property type="entry name" value="CcmH/CycL/NrfF/Ccl2_sf"/>
</dbReference>
<comment type="caution">
    <text evidence="9">The sequence shown here is derived from an EMBL/GenBank/DDBJ whole genome shotgun (WGS) entry which is preliminary data.</text>
</comment>
<keyword evidence="3 7" id="KW-0479">Metal-binding</keyword>
<reference evidence="9 10" key="2">
    <citation type="journal article" date="2018" name="J. Invertebr. Pathol.">
        <title>'Candidatus Aquirickettsiella gammari' (Gammaproteobacteria: Legionellales: Coxiellaceae): A bacterial pathogen of the freshwater crustacean Gammarus fossarum (Malacostraca: Amphipoda).</title>
        <authorList>
            <person name="Bojko J."/>
            <person name="Dunn A.M."/>
            <person name="Stebbing P.D."/>
            <person name="van Aerle R."/>
            <person name="Bacela-Spychalska K."/>
            <person name="Bean T.P."/>
            <person name="Urrutia A."/>
            <person name="Stentiford G.D."/>
        </authorList>
    </citation>
    <scope>NUCLEOTIDE SEQUENCE [LARGE SCALE GENOMIC DNA]</scope>
    <source>
        <strain evidence="9">RA15029</strain>
    </source>
</reference>
<evidence type="ECO:0000256" key="6">
    <source>
        <dbReference type="ARBA" id="ARBA00023004"/>
    </source>
</evidence>